<dbReference type="InterPro" id="IPR011009">
    <property type="entry name" value="Kinase-like_dom_sf"/>
</dbReference>
<evidence type="ECO:0000259" key="1">
    <source>
        <dbReference type="Pfam" id="PF01636"/>
    </source>
</evidence>
<proteinExistence type="predicted"/>
<protein>
    <submittedName>
        <fullName evidence="3">Alpha/beta fold hydrolase</fullName>
    </submittedName>
</protein>
<dbReference type="PANTHER" id="PTHR21310:SF15">
    <property type="entry name" value="AMINOGLYCOSIDE PHOSPHOTRANSFERASE DOMAIN-CONTAINING PROTEIN"/>
    <property type="match status" value="1"/>
</dbReference>
<keyword evidence="4" id="KW-1185">Reference proteome</keyword>
<evidence type="ECO:0000313" key="3">
    <source>
        <dbReference type="EMBL" id="MFC0846997.1"/>
    </source>
</evidence>
<dbReference type="Gene3D" id="3.40.50.1820">
    <property type="entry name" value="alpha/beta hydrolase"/>
    <property type="match status" value="1"/>
</dbReference>
<accession>A0ABV6TMH7</accession>
<comment type="caution">
    <text evidence="3">The sequence shown here is derived from an EMBL/GenBank/DDBJ whole genome shotgun (WGS) entry which is preliminary data.</text>
</comment>
<feature type="domain" description="Aminoglycoside phosphotransferase" evidence="1">
    <location>
        <begin position="319"/>
        <end position="533"/>
    </location>
</feature>
<dbReference type="SUPFAM" id="SSF53474">
    <property type="entry name" value="alpha/beta-Hydrolases"/>
    <property type="match status" value="1"/>
</dbReference>
<dbReference type="Proteomes" id="UP001589887">
    <property type="component" value="Unassembled WGS sequence"/>
</dbReference>
<dbReference type="InterPro" id="IPR029058">
    <property type="entry name" value="AB_hydrolase_fold"/>
</dbReference>
<dbReference type="InterPro" id="IPR051678">
    <property type="entry name" value="AGP_Transferase"/>
</dbReference>
<dbReference type="InterPro" id="IPR022742">
    <property type="entry name" value="Hydrolase_4"/>
</dbReference>
<dbReference type="Gene3D" id="3.90.1200.10">
    <property type="match status" value="1"/>
</dbReference>
<keyword evidence="3" id="KW-0378">Hydrolase</keyword>
<dbReference type="GO" id="GO:0016787">
    <property type="term" value="F:hydrolase activity"/>
    <property type="evidence" value="ECO:0007669"/>
    <property type="project" value="UniProtKB-KW"/>
</dbReference>
<dbReference type="Pfam" id="PF01636">
    <property type="entry name" value="APH"/>
    <property type="match status" value="1"/>
</dbReference>
<evidence type="ECO:0000259" key="2">
    <source>
        <dbReference type="Pfam" id="PF12146"/>
    </source>
</evidence>
<gene>
    <name evidence="3" type="ORF">ACFH04_25240</name>
</gene>
<evidence type="ECO:0000313" key="4">
    <source>
        <dbReference type="Proteomes" id="UP001589887"/>
    </source>
</evidence>
<dbReference type="EMBL" id="JBHMQV010000009">
    <property type="protein sequence ID" value="MFC0846997.1"/>
    <property type="molecule type" value="Genomic_DNA"/>
</dbReference>
<dbReference type="Pfam" id="PF12146">
    <property type="entry name" value="Hydrolase_4"/>
    <property type="match status" value="1"/>
</dbReference>
<dbReference type="InterPro" id="IPR002575">
    <property type="entry name" value="Aminoglycoside_PTrfase"/>
</dbReference>
<organism evidence="3 4">
    <name type="scientific">Streptomyces noboritoensis</name>
    <dbReference type="NCBI Taxonomy" id="67337"/>
    <lineage>
        <taxon>Bacteria</taxon>
        <taxon>Bacillati</taxon>
        <taxon>Actinomycetota</taxon>
        <taxon>Actinomycetes</taxon>
        <taxon>Kitasatosporales</taxon>
        <taxon>Streptomycetaceae</taxon>
        <taxon>Streptomyces</taxon>
    </lineage>
</organism>
<dbReference type="SUPFAM" id="SSF56112">
    <property type="entry name" value="Protein kinase-like (PK-like)"/>
    <property type="match status" value="1"/>
</dbReference>
<reference evidence="3 4" key="1">
    <citation type="submission" date="2024-09" db="EMBL/GenBank/DDBJ databases">
        <authorList>
            <person name="Sun Q."/>
            <person name="Mori K."/>
        </authorList>
    </citation>
    <scope>NUCLEOTIDE SEQUENCE [LARGE SCALE GENOMIC DNA]</scope>
    <source>
        <strain evidence="3 4">JCM 4557</strain>
    </source>
</reference>
<name>A0ABV6TMH7_9ACTN</name>
<feature type="domain" description="Serine aminopeptidase S33" evidence="2">
    <location>
        <begin position="30"/>
        <end position="139"/>
    </location>
</feature>
<dbReference type="PANTHER" id="PTHR21310">
    <property type="entry name" value="AMINOGLYCOSIDE PHOSPHOTRANSFERASE-RELATED-RELATED"/>
    <property type="match status" value="1"/>
</dbReference>
<sequence>MAEVTELVGEFDRERISCAVSEPDGVIPSVTVVLLHGAGIGDKARLAELGEDFRTRGHRVLALDFSGHGASSGDLAELSLERRFRQAREAIDAYVPPGQSLVLTGFSMSGQTVADLAAHYGSRVAGIGLCAPAVYADAAWSEPFGAEPGAPGTPPGAPVSRFTEILRTPDSWRGSRALDVFRALRTRVVLAVPEVDEIIPYAVTEAVAQALAEGNEPRFTRLVFEGAHHRLGMWFKEHPAERGRFVDAVLDDLGADGWELTRRWVDKSLPEGERVRDAVVLRGGWTSQMRLVRTEAADGIRTEGDVGAENLRAESGDGAESVRKESATPVRELVLRSFAKPFYRRHAAGLLAREAAVLGLLAGTGVPAPALVAADPQGEHCDHPSLLMTRLEGAVRLDEDGLERRIGLLARQLLDIHRVPVAQADRPREYEPWTSADRVRVPADTRRPEVWRRAVDVIRQPPPPYEGCFLHRDFHPGNVLFSGSGDALRISGVVDWVETSWGPAALDVAHCSTALALLHGTGAAREFVARYTAGGGRLGAGLLHWQLLDALAYAPDAEKVAGPWRELGRTDLTPELLSGRLEEYIASLLDGETD</sequence>
<dbReference type="RefSeq" id="WP_394322006.1">
    <property type="nucleotide sequence ID" value="NZ_JBHMQV010000009.1"/>
</dbReference>